<feature type="transmembrane region" description="Helical" evidence="1">
    <location>
        <begin position="34"/>
        <end position="51"/>
    </location>
</feature>
<keyword evidence="3" id="KW-1185">Reference proteome</keyword>
<reference evidence="2 3" key="1">
    <citation type="journal article" date="2019" name="Int. J. Syst. Evol. Microbiol.">
        <title>The Global Catalogue of Microorganisms (GCM) 10K type strain sequencing project: providing services to taxonomists for standard genome sequencing and annotation.</title>
        <authorList>
            <consortium name="The Broad Institute Genomics Platform"/>
            <consortium name="The Broad Institute Genome Sequencing Center for Infectious Disease"/>
            <person name="Wu L."/>
            <person name="Ma J."/>
        </authorList>
    </citation>
    <scope>NUCLEOTIDE SEQUENCE [LARGE SCALE GENOMIC DNA]</scope>
    <source>
        <strain evidence="2 3">JCM 10696</strain>
    </source>
</reference>
<proteinExistence type="predicted"/>
<keyword evidence="1" id="KW-0472">Membrane</keyword>
<keyword evidence="1" id="KW-1133">Transmembrane helix</keyword>
<dbReference type="EMBL" id="BAAAHH010000005">
    <property type="protein sequence ID" value="GAA0944526.1"/>
    <property type="molecule type" value="Genomic_DNA"/>
</dbReference>
<accession>A0ABN1QM66</accession>
<protein>
    <submittedName>
        <fullName evidence="2">Uncharacterized protein</fullName>
    </submittedName>
</protein>
<organism evidence="2 3">
    <name type="scientific">Actinocorallia libanotica</name>
    <dbReference type="NCBI Taxonomy" id="46162"/>
    <lineage>
        <taxon>Bacteria</taxon>
        <taxon>Bacillati</taxon>
        <taxon>Actinomycetota</taxon>
        <taxon>Actinomycetes</taxon>
        <taxon>Streptosporangiales</taxon>
        <taxon>Thermomonosporaceae</taxon>
        <taxon>Actinocorallia</taxon>
    </lineage>
</organism>
<evidence type="ECO:0000313" key="2">
    <source>
        <dbReference type="EMBL" id="GAA0944526.1"/>
    </source>
</evidence>
<keyword evidence="1" id="KW-0812">Transmembrane</keyword>
<evidence type="ECO:0000313" key="3">
    <source>
        <dbReference type="Proteomes" id="UP001500665"/>
    </source>
</evidence>
<dbReference type="Proteomes" id="UP001500665">
    <property type="component" value="Unassembled WGS sequence"/>
</dbReference>
<gene>
    <name evidence="2" type="ORF">GCM10009550_17510</name>
</gene>
<name>A0ABN1QM66_9ACTN</name>
<sequence>MSPMDGIVTLVLLALLAAFCLRWAAVRLRFPAPTTGAVVIVFVLVVLALWGQTLN</sequence>
<evidence type="ECO:0000256" key="1">
    <source>
        <dbReference type="SAM" id="Phobius"/>
    </source>
</evidence>
<comment type="caution">
    <text evidence="2">The sequence shown here is derived from an EMBL/GenBank/DDBJ whole genome shotgun (WGS) entry which is preliminary data.</text>
</comment>